<feature type="compositionally biased region" description="Low complexity" evidence="4">
    <location>
        <begin position="25"/>
        <end position="35"/>
    </location>
</feature>
<proteinExistence type="predicted"/>
<evidence type="ECO:0000256" key="3">
    <source>
        <dbReference type="ARBA" id="ARBA00023128"/>
    </source>
</evidence>
<dbReference type="Pfam" id="PF04849">
    <property type="entry name" value="HAP1_N"/>
    <property type="match status" value="1"/>
</dbReference>
<evidence type="ECO:0000313" key="7">
    <source>
        <dbReference type="Proteomes" id="UP001352852"/>
    </source>
</evidence>
<dbReference type="EMBL" id="JAHUTJ010066642">
    <property type="protein sequence ID" value="MED6290560.1"/>
    <property type="molecule type" value="Genomic_DNA"/>
</dbReference>
<keyword evidence="3" id="KW-0496">Mitochondrion</keyword>
<gene>
    <name evidence="6" type="ORF">CHARACLAT_014295</name>
</gene>
<comment type="subcellular location">
    <subcellularLocation>
        <location evidence="1">Mitochondrion</location>
    </subcellularLocation>
</comment>
<dbReference type="InterPro" id="IPR006933">
    <property type="entry name" value="HAP1_N"/>
</dbReference>
<accession>A0ABU7EUP0</accession>
<evidence type="ECO:0000256" key="2">
    <source>
        <dbReference type="ARBA" id="ARBA00023054"/>
    </source>
</evidence>
<keyword evidence="2" id="KW-0175">Coiled coil</keyword>
<evidence type="ECO:0000256" key="4">
    <source>
        <dbReference type="SAM" id="MobiDB-lite"/>
    </source>
</evidence>
<organism evidence="6 7">
    <name type="scientific">Characodon lateralis</name>
    <dbReference type="NCBI Taxonomy" id="208331"/>
    <lineage>
        <taxon>Eukaryota</taxon>
        <taxon>Metazoa</taxon>
        <taxon>Chordata</taxon>
        <taxon>Craniata</taxon>
        <taxon>Vertebrata</taxon>
        <taxon>Euteleostomi</taxon>
        <taxon>Actinopterygii</taxon>
        <taxon>Neopterygii</taxon>
        <taxon>Teleostei</taxon>
        <taxon>Neoteleostei</taxon>
        <taxon>Acanthomorphata</taxon>
        <taxon>Ovalentaria</taxon>
        <taxon>Atherinomorphae</taxon>
        <taxon>Cyprinodontiformes</taxon>
        <taxon>Goodeidae</taxon>
        <taxon>Characodon</taxon>
    </lineage>
</organism>
<feature type="non-terminal residue" evidence="6">
    <location>
        <position position="155"/>
    </location>
</feature>
<protein>
    <recommendedName>
        <fullName evidence="5">HAP1 N-terminal domain-containing protein</fullName>
    </recommendedName>
</protein>
<comment type="caution">
    <text evidence="6">The sequence shown here is derived from an EMBL/GenBank/DDBJ whole genome shotgun (WGS) entry which is preliminary data.</text>
</comment>
<reference evidence="6 7" key="1">
    <citation type="submission" date="2021-06" db="EMBL/GenBank/DDBJ databases">
        <authorList>
            <person name="Palmer J.M."/>
        </authorList>
    </citation>
    <scope>NUCLEOTIDE SEQUENCE [LARGE SCALE GENOMIC DNA]</scope>
    <source>
        <strain evidence="6 7">CL_MEX2019</strain>
        <tissue evidence="6">Muscle</tissue>
    </source>
</reference>
<evidence type="ECO:0000313" key="6">
    <source>
        <dbReference type="EMBL" id="MED6290560.1"/>
    </source>
</evidence>
<feature type="domain" description="HAP1 N-terminal" evidence="5">
    <location>
        <begin position="109"/>
        <end position="155"/>
    </location>
</feature>
<keyword evidence="7" id="KW-1185">Reference proteome</keyword>
<dbReference type="PANTHER" id="PTHR15751:SF14">
    <property type="entry name" value="HUNTINGTIN-ASSOCIATED PROTEIN 1"/>
    <property type="match status" value="1"/>
</dbReference>
<dbReference type="PANTHER" id="PTHR15751">
    <property type="entry name" value="TRAFFICKING KINESIN-BINDING PROTEIN"/>
    <property type="match status" value="1"/>
</dbReference>
<name>A0ABU7EUP0_9TELE</name>
<feature type="compositionally biased region" description="Polar residues" evidence="4">
    <location>
        <begin position="69"/>
        <end position="80"/>
    </location>
</feature>
<evidence type="ECO:0000259" key="5">
    <source>
        <dbReference type="Pfam" id="PF04849"/>
    </source>
</evidence>
<feature type="region of interest" description="Disordered" evidence="4">
    <location>
        <begin position="25"/>
        <end position="80"/>
    </location>
</feature>
<dbReference type="InterPro" id="IPR051946">
    <property type="entry name" value="Intracell_Traff-Reg"/>
</dbReference>
<dbReference type="Proteomes" id="UP001352852">
    <property type="component" value="Unassembled WGS sequence"/>
</dbReference>
<evidence type="ECO:0000256" key="1">
    <source>
        <dbReference type="ARBA" id="ARBA00004173"/>
    </source>
</evidence>
<sequence length="155" mass="17099">MGTRCTILTQNNKSIENYFDSTASSAAPSACLSPPSWHPQAHLDSQSTLYPNEGQGDEPGGPDVDPQPLQHSTPRNVRASGQQFCHDASTITDLCSDLPELEIVSLLSEGQPKYTLRADTVFGYDNDDWLHTPLVPPEVVLGLTYEQIEETFKYF</sequence>